<dbReference type="EMBL" id="JBBPBM010000006">
    <property type="protein sequence ID" value="KAK8582148.1"/>
    <property type="molecule type" value="Genomic_DNA"/>
</dbReference>
<dbReference type="InterPro" id="IPR044653">
    <property type="entry name" value="AZF1/2/3-like"/>
</dbReference>
<dbReference type="SUPFAM" id="SSF57667">
    <property type="entry name" value="beta-beta-alpha zinc fingers"/>
    <property type="match status" value="1"/>
</dbReference>
<evidence type="ECO:0000256" key="4">
    <source>
        <dbReference type="ARBA" id="ARBA00022833"/>
    </source>
</evidence>
<feature type="domain" description="C2H2-type" evidence="9">
    <location>
        <begin position="37"/>
        <end position="64"/>
    </location>
</feature>
<dbReference type="Gene3D" id="3.30.160.60">
    <property type="entry name" value="Classic Zinc Finger"/>
    <property type="match status" value="1"/>
</dbReference>
<comment type="caution">
    <text evidence="10">The sequence shown here is derived from an EMBL/GenBank/DDBJ whole genome shotgun (WGS) entry which is preliminary data.</text>
</comment>
<keyword evidence="1" id="KW-0479">Metal-binding</keyword>
<evidence type="ECO:0000256" key="7">
    <source>
        <dbReference type="PROSITE-ProRule" id="PRU00042"/>
    </source>
</evidence>
<keyword evidence="6" id="KW-0804">Transcription</keyword>
<dbReference type="PROSITE" id="PS50157">
    <property type="entry name" value="ZINC_FINGER_C2H2_2"/>
    <property type="match status" value="3"/>
</dbReference>
<reference evidence="10 11" key="1">
    <citation type="journal article" date="2024" name="G3 (Bethesda)">
        <title>Genome assembly of Hibiscus sabdariffa L. provides insights into metabolisms of medicinal natural products.</title>
        <authorList>
            <person name="Kim T."/>
        </authorList>
    </citation>
    <scope>NUCLEOTIDE SEQUENCE [LARGE SCALE GENOMIC DNA]</scope>
    <source>
        <strain evidence="10">TK-2024</strain>
        <tissue evidence="10">Old leaves</tissue>
    </source>
</reference>
<keyword evidence="11" id="KW-1185">Reference proteome</keyword>
<sequence>MVSAAASLAFPAPDRMKTHKTQATERGDGTPQDSRIRICVHCHQVFKSSKALYGHLRIHRQARSETEILLINSPKRERERSLEGDEDYGFGCFVCNESFSSMQLLCRHLRRTHGGSRARQESNSNCLSEAETTVKQGIASTVSPSNGHIINLLKDLSNWSQTKKRGWKKIATDDDVIYDAVPLRFYIGPEHPQMQRKKKKTEESMAYQDTLMEGAADSESTVSLLGSCVTTTKKLETQNKSSSGHGRRSTKKANAVKTVHQCEICGKTFAMGQALGGHKTLHRAKDPWKAELVQAKTKQESCSEVRECVTRMLLPGSLPEQARPKKMLDLDLNIPYQENFFLS</sequence>
<feature type="domain" description="C2H2-type" evidence="9">
    <location>
        <begin position="90"/>
        <end position="118"/>
    </location>
</feature>
<dbReference type="InterPro" id="IPR013087">
    <property type="entry name" value="Znf_C2H2_type"/>
</dbReference>
<evidence type="ECO:0000313" key="10">
    <source>
        <dbReference type="EMBL" id="KAK8582148.1"/>
    </source>
</evidence>
<evidence type="ECO:0000256" key="5">
    <source>
        <dbReference type="ARBA" id="ARBA00023015"/>
    </source>
</evidence>
<keyword evidence="5" id="KW-0805">Transcription regulation</keyword>
<name>A0ABR2FMF6_9ROSI</name>
<keyword evidence="2" id="KW-0677">Repeat</keyword>
<feature type="domain" description="C2H2-type" evidence="9">
    <location>
        <begin position="260"/>
        <end position="287"/>
    </location>
</feature>
<evidence type="ECO:0000256" key="1">
    <source>
        <dbReference type="ARBA" id="ARBA00022723"/>
    </source>
</evidence>
<dbReference type="Pfam" id="PF13912">
    <property type="entry name" value="zf-C2H2_6"/>
    <property type="match status" value="2"/>
</dbReference>
<evidence type="ECO:0000259" key="9">
    <source>
        <dbReference type="PROSITE" id="PS50157"/>
    </source>
</evidence>
<evidence type="ECO:0000256" key="3">
    <source>
        <dbReference type="ARBA" id="ARBA00022771"/>
    </source>
</evidence>
<proteinExistence type="predicted"/>
<dbReference type="SMART" id="SM00355">
    <property type="entry name" value="ZnF_C2H2"/>
    <property type="match status" value="3"/>
</dbReference>
<dbReference type="PANTHER" id="PTHR45988">
    <property type="entry name" value="C2H2 TYPE ZINC FINGER TRANSCRIPTION FACTOR FAMILY-RELATED"/>
    <property type="match status" value="1"/>
</dbReference>
<keyword evidence="3 7" id="KW-0863">Zinc-finger</keyword>
<protein>
    <recommendedName>
        <fullName evidence="9">C2H2-type domain-containing protein</fullName>
    </recommendedName>
</protein>
<evidence type="ECO:0000313" key="11">
    <source>
        <dbReference type="Proteomes" id="UP001472677"/>
    </source>
</evidence>
<feature type="region of interest" description="Disordered" evidence="8">
    <location>
        <begin position="11"/>
        <end position="32"/>
    </location>
</feature>
<dbReference type="PANTHER" id="PTHR45988:SF18">
    <property type="entry name" value="C2H2-TYPE ZINC FINGER FAMILY PROTEIN"/>
    <property type="match status" value="1"/>
</dbReference>
<dbReference type="PROSITE" id="PS00028">
    <property type="entry name" value="ZINC_FINGER_C2H2_1"/>
    <property type="match status" value="3"/>
</dbReference>
<evidence type="ECO:0000256" key="6">
    <source>
        <dbReference type="ARBA" id="ARBA00023163"/>
    </source>
</evidence>
<accession>A0ABR2FMF6</accession>
<evidence type="ECO:0000256" key="2">
    <source>
        <dbReference type="ARBA" id="ARBA00022737"/>
    </source>
</evidence>
<evidence type="ECO:0000256" key="8">
    <source>
        <dbReference type="SAM" id="MobiDB-lite"/>
    </source>
</evidence>
<organism evidence="10 11">
    <name type="scientific">Hibiscus sabdariffa</name>
    <name type="common">roselle</name>
    <dbReference type="NCBI Taxonomy" id="183260"/>
    <lineage>
        <taxon>Eukaryota</taxon>
        <taxon>Viridiplantae</taxon>
        <taxon>Streptophyta</taxon>
        <taxon>Embryophyta</taxon>
        <taxon>Tracheophyta</taxon>
        <taxon>Spermatophyta</taxon>
        <taxon>Magnoliopsida</taxon>
        <taxon>eudicotyledons</taxon>
        <taxon>Gunneridae</taxon>
        <taxon>Pentapetalae</taxon>
        <taxon>rosids</taxon>
        <taxon>malvids</taxon>
        <taxon>Malvales</taxon>
        <taxon>Malvaceae</taxon>
        <taxon>Malvoideae</taxon>
        <taxon>Hibiscus</taxon>
    </lineage>
</organism>
<keyword evidence="4" id="KW-0862">Zinc</keyword>
<gene>
    <name evidence="10" type="ORF">V6N12_072342</name>
</gene>
<dbReference type="InterPro" id="IPR036236">
    <property type="entry name" value="Znf_C2H2_sf"/>
</dbReference>
<dbReference type="Proteomes" id="UP001472677">
    <property type="component" value="Unassembled WGS sequence"/>
</dbReference>